<name>A0A1R3J9H2_COCAP</name>
<dbReference type="EMBL" id="AWWV01008315">
    <property type="protein sequence ID" value="OMO91485.1"/>
    <property type="molecule type" value="Genomic_DNA"/>
</dbReference>
<sequence>MAANSRGNQNAYVGYAQIVPKNDYGGNKTTPYYQGKDSNLACSRGPQRQILSSISGNGVAIAGDSYGHRNAYVGYAQTVPKNDHYGEKQTTSYNYQVRQGQQSGLYQRTSKTNSMDKQTGKYARVTNKDVFSGGETFKERSTGRVGFKDEYKTTSTYRLGDKSGYCEYQIEERFRMINFGGSGSSNNNSGNYGGPSYQNYGGGNKSKYGSVLHKNTGNKSNYGVGYKNYVGSNKGNYNNYGGWNVNNNGNRGGEWHKNYDGSDGNDRSGSYNGNYNGGSFNYGGQAALKGYSSFQGSNHAEEDEEIGFGADEEYEDYSNVWNYNPYDDIEENGEEFEDYNSGLYDDGKEEDEEGFEGSYDEEGCKDYTTTFEHEDVNDGNGDEDYYCDCGGYDYPDDYPDDYADAYVDFDTDYD</sequence>
<comment type="caution">
    <text evidence="2">The sequence shown here is derived from an EMBL/GenBank/DDBJ whole genome shotgun (WGS) entry which is preliminary data.</text>
</comment>
<dbReference type="OMA" id="ELWTELW"/>
<dbReference type="Gramene" id="OMO91485">
    <property type="protein sequence ID" value="OMO91485"/>
    <property type="gene ID" value="CCACVL1_07098"/>
</dbReference>
<keyword evidence="3" id="KW-1185">Reference proteome</keyword>
<proteinExistence type="predicted"/>
<gene>
    <name evidence="2" type="ORF">CCACVL1_07098</name>
</gene>
<feature type="compositionally biased region" description="Acidic residues" evidence="1">
    <location>
        <begin position="347"/>
        <end position="363"/>
    </location>
</feature>
<dbReference type="Proteomes" id="UP000188268">
    <property type="component" value="Unassembled WGS sequence"/>
</dbReference>
<reference evidence="2 3" key="1">
    <citation type="submission" date="2013-09" db="EMBL/GenBank/DDBJ databases">
        <title>Corchorus capsularis genome sequencing.</title>
        <authorList>
            <person name="Alam M."/>
            <person name="Haque M.S."/>
            <person name="Islam M.S."/>
            <person name="Emdad E.M."/>
            <person name="Islam M.M."/>
            <person name="Ahmed B."/>
            <person name="Halim A."/>
            <person name="Hossen Q.M.M."/>
            <person name="Hossain M.Z."/>
            <person name="Ahmed R."/>
            <person name="Khan M.M."/>
            <person name="Islam R."/>
            <person name="Rashid M.M."/>
            <person name="Khan S.A."/>
            <person name="Rahman M.S."/>
            <person name="Alam M."/>
        </authorList>
    </citation>
    <scope>NUCLEOTIDE SEQUENCE [LARGE SCALE GENOMIC DNA]</scope>
    <source>
        <strain evidence="3">cv. CVL-1</strain>
        <tissue evidence="2">Whole seedling</tissue>
    </source>
</reference>
<feature type="region of interest" description="Disordered" evidence="1">
    <location>
        <begin position="100"/>
        <end position="119"/>
    </location>
</feature>
<feature type="region of interest" description="Disordered" evidence="1">
    <location>
        <begin position="337"/>
        <end position="363"/>
    </location>
</feature>
<dbReference type="AlphaFoldDB" id="A0A1R3J9H2"/>
<organism evidence="2 3">
    <name type="scientific">Corchorus capsularis</name>
    <name type="common">Jute</name>
    <dbReference type="NCBI Taxonomy" id="210143"/>
    <lineage>
        <taxon>Eukaryota</taxon>
        <taxon>Viridiplantae</taxon>
        <taxon>Streptophyta</taxon>
        <taxon>Embryophyta</taxon>
        <taxon>Tracheophyta</taxon>
        <taxon>Spermatophyta</taxon>
        <taxon>Magnoliopsida</taxon>
        <taxon>eudicotyledons</taxon>
        <taxon>Gunneridae</taxon>
        <taxon>Pentapetalae</taxon>
        <taxon>rosids</taxon>
        <taxon>malvids</taxon>
        <taxon>Malvales</taxon>
        <taxon>Malvaceae</taxon>
        <taxon>Grewioideae</taxon>
        <taxon>Apeibeae</taxon>
        <taxon>Corchorus</taxon>
    </lineage>
</organism>
<feature type="compositionally biased region" description="Polar residues" evidence="1">
    <location>
        <begin position="100"/>
        <end position="117"/>
    </location>
</feature>
<accession>A0A1R3J9H2</accession>
<protein>
    <submittedName>
        <fullName evidence="2">Uncharacterized protein</fullName>
    </submittedName>
</protein>
<evidence type="ECO:0000313" key="3">
    <source>
        <dbReference type="Proteomes" id="UP000188268"/>
    </source>
</evidence>
<evidence type="ECO:0000256" key="1">
    <source>
        <dbReference type="SAM" id="MobiDB-lite"/>
    </source>
</evidence>
<dbReference type="OrthoDB" id="1000938at2759"/>
<evidence type="ECO:0000313" key="2">
    <source>
        <dbReference type="EMBL" id="OMO91485.1"/>
    </source>
</evidence>